<proteinExistence type="predicted"/>
<gene>
    <name evidence="3" type="ORF">CLO192961_LOCUS81554</name>
</gene>
<keyword evidence="4" id="KW-1185">Reference proteome</keyword>
<dbReference type="EMBL" id="CABFNS010000545">
    <property type="protein sequence ID" value="VUC22310.1"/>
    <property type="molecule type" value="Genomic_DNA"/>
</dbReference>
<organism evidence="3 4">
    <name type="scientific">Bionectria ochroleuca</name>
    <name type="common">Gliocladium roseum</name>
    <dbReference type="NCBI Taxonomy" id="29856"/>
    <lineage>
        <taxon>Eukaryota</taxon>
        <taxon>Fungi</taxon>
        <taxon>Dikarya</taxon>
        <taxon>Ascomycota</taxon>
        <taxon>Pezizomycotina</taxon>
        <taxon>Sordariomycetes</taxon>
        <taxon>Hypocreomycetidae</taxon>
        <taxon>Hypocreales</taxon>
        <taxon>Bionectriaceae</taxon>
        <taxon>Clonostachys</taxon>
    </lineage>
</organism>
<sequence>MVSFTQIALVAPLLLGAVTAAPLPSQAQDVAVRSEGAVEARDVTLDTLETREPKKEAESKSEDSESKEEDSEKKVSKKHHKHGKKNSSKKAGKKSGKLTKSAVLKKASELPPDMTLGQIMHKFPKFKSVIESKTIGDIMKLPQVKKLLAKSKSAHGKKAHSKKNGKKHHKETAEKRDEEMIEERDEDIMEERDLDELELAMLARDLDFINEIDPRDIDADFELEVREFDDEYYY</sequence>
<dbReference type="Proteomes" id="UP000766486">
    <property type="component" value="Unassembled WGS sequence"/>
</dbReference>
<evidence type="ECO:0000313" key="4">
    <source>
        <dbReference type="Proteomes" id="UP000766486"/>
    </source>
</evidence>
<evidence type="ECO:0008006" key="5">
    <source>
        <dbReference type="Google" id="ProtNLM"/>
    </source>
</evidence>
<accession>A0ABY6TUH7</accession>
<feature type="compositionally biased region" description="Basic residues" evidence="1">
    <location>
        <begin position="75"/>
        <end position="97"/>
    </location>
</feature>
<evidence type="ECO:0000256" key="2">
    <source>
        <dbReference type="SAM" id="SignalP"/>
    </source>
</evidence>
<feature type="compositionally biased region" description="Basic residues" evidence="1">
    <location>
        <begin position="148"/>
        <end position="170"/>
    </location>
</feature>
<feature type="region of interest" description="Disordered" evidence="1">
    <location>
        <begin position="148"/>
        <end position="188"/>
    </location>
</feature>
<feature type="compositionally biased region" description="Basic and acidic residues" evidence="1">
    <location>
        <begin position="36"/>
        <end position="74"/>
    </location>
</feature>
<keyword evidence="2" id="KW-0732">Signal</keyword>
<feature type="signal peptide" evidence="2">
    <location>
        <begin position="1"/>
        <end position="20"/>
    </location>
</feature>
<reference evidence="3 4" key="1">
    <citation type="submission" date="2019-06" db="EMBL/GenBank/DDBJ databases">
        <authorList>
            <person name="Broberg M."/>
        </authorList>
    </citation>
    <scope>NUCLEOTIDE SEQUENCE [LARGE SCALE GENOMIC DNA]</scope>
</reference>
<protein>
    <recommendedName>
        <fullName evidence="5">CUE domain-containing protein</fullName>
    </recommendedName>
</protein>
<feature type="region of interest" description="Disordered" evidence="1">
    <location>
        <begin position="28"/>
        <end position="104"/>
    </location>
</feature>
<evidence type="ECO:0000256" key="1">
    <source>
        <dbReference type="SAM" id="MobiDB-lite"/>
    </source>
</evidence>
<feature type="compositionally biased region" description="Acidic residues" evidence="1">
    <location>
        <begin position="179"/>
        <end position="188"/>
    </location>
</feature>
<comment type="caution">
    <text evidence="3">The sequence shown here is derived from an EMBL/GenBank/DDBJ whole genome shotgun (WGS) entry which is preliminary data.</text>
</comment>
<name>A0ABY6TUH7_BIOOC</name>
<evidence type="ECO:0000313" key="3">
    <source>
        <dbReference type="EMBL" id="VUC22310.1"/>
    </source>
</evidence>
<feature type="chain" id="PRO_5046093950" description="CUE domain-containing protein" evidence="2">
    <location>
        <begin position="21"/>
        <end position="234"/>
    </location>
</feature>